<keyword evidence="2" id="KW-1185">Reference proteome</keyword>
<sequence>MCCHCTLRRQLKAAGTNPKPPTRSPLLIYRRNDVKARVTTYNIAAHASTRHDRQGFPVPLRLNALRSRRNS</sequence>
<name>M5ETG5_9HYPH</name>
<dbReference type="Proteomes" id="UP000012062">
    <property type="component" value="Unassembled WGS sequence"/>
</dbReference>
<comment type="caution">
    <text evidence="1">The sequence shown here is derived from an EMBL/GenBank/DDBJ whole genome shotgun (WGS) entry which is preliminary data.</text>
</comment>
<evidence type="ECO:0000313" key="2">
    <source>
        <dbReference type="Proteomes" id="UP000012062"/>
    </source>
</evidence>
<dbReference type="STRING" id="1297569.MESS2_10052"/>
<organism evidence="1 2">
    <name type="scientific">Mesorhizobium metallidurans STM 2683</name>
    <dbReference type="NCBI Taxonomy" id="1297569"/>
    <lineage>
        <taxon>Bacteria</taxon>
        <taxon>Pseudomonadati</taxon>
        <taxon>Pseudomonadota</taxon>
        <taxon>Alphaproteobacteria</taxon>
        <taxon>Hyphomicrobiales</taxon>
        <taxon>Phyllobacteriaceae</taxon>
        <taxon>Mesorhizobium</taxon>
    </lineage>
</organism>
<protein>
    <submittedName>
        <fullName evidence="1">Uncharacterized protein</fullName>
    </submittedName>
</protein>
<proteinExistence type="predicted"/>
<evidence type="ECO:0000313" key="1">
    <source>
        <dbReference type="EMBL" id="CCV02956.1"/>
    </source>
</evidence>
<reference evidence="1 2" key="1">
    <citation type="submission" date="2013-02" db="EMBL/GenBank/DDBJ databases">
        <authorList>
            <person name="Genoscope - CEA"/>
        </authorList>
    </citation>
    <scope>NUCLEOTIDE SEQUENCE [LARGE SCALE GENOMIC DNA]</scope>
    <source>
        <strain evidence="1 2">STM 2683</strain>
    </source>
</reference>
<accession>M5ETG5</accession>
<dbReference type="AlphaFoldDB" id="M5ETG5"/>
<gene>
    <name evidence="1" type="ORF">MESS2_10052</name>
</gene>
<dbReference type="EMBL" id="CAUM01000001">
    <property type="protein sequence ID" value="CCV02956.1"/>
    <property type="molecule type" value="Genomic_DNA"/>
</dbReference>